<dbReference type="PANTHER" id="PTHR10996:SF257">
    <property type="entry name" value="GLYOXYLATE REDUCTASE 1"/>
    <property type="match status" value="1"/>
</dbReference>
<keyword evidence="2 3" id="KW-0560">Oxidoreductase</keyword>
<dbReference type="Pfam" id="PF02826">
    <property type="entry name" value="2-Hacid_dh_C"/>
    <property type="match status" value="1"/>
</dbReference>
<dbReference type="Proteomes" id="UP001246372">
    <property type="component" value="Unassembled WGS sequence"/>
</dbReference>
<comment type="caution">
    <text evidence="6">The sequence shown here is derived from an EMBL/GenBank/DDBJ whole genome shotgun (WGS) entry which is preliminary data.</text>
</comment>
<dbReference type="Pfam" id="PF00389">
    <property type="entry name" value="2-Hacid_dh"/>
    <property type="match status" value="1"/>
</dbReference>
<dbReference type="SUPFAM" id="SSF51735">
    <property type="entry name" value="NAD(P)-binding Rossmann-fold domains"/>
    <property type="match status" value="1"/>
</dbReference>
<evidence type="ECO:0000256" key="2">
    <source>
        <dbReference type="ARBA" id="ARBA00023002"/>
    </source>
</evidence>
<dbReference type="PROSITE" id="PS00671">
    <property type="entry name" value="D_2_HYDROXYACID_DH_3"/>
    <property type="match status" value="1"/>
</dbReference>
<dbReference type="InterPro" id="IPR029753">
    <property type="entry name" value="D-isomer_DH_CS"/>
</dbReference>
<evidence type="ECO:0000313" key="6">
    <source>
        <dbReference type="EMBL" id="MDT9002270.1"/>
    </source>
</evidence>
<feature type="domain" description="D-isomer specific 2-hydroxyacid dehydrogenase catalytic" evidence="4">
    <location>
        <begin position="6"/>
        <end position="321"/>
    </location>
</feature>
<dbReference type="SUPFAM" id="SSF52283">
    <property type="entry name" value="Formate/glycerate dehydrogenase catalytic domain-like"/>
    <property type="match status" value="1"/>
</dbReference>
<dbReference type="InterPro" id="IPR036291">
    <property type="entry name" value="NAD(P)-bd_dom_sf"/>
</dbReference>
<dbReference type="PANTHER" id="PTHR10996">
    <property type="entry name" value="2-HYDROXYACID DEHYDROGENASE-RELATED"/>
    <property type="match status" value="1"/>
</dbReference>
<keyword evidence="7" id="KW-1185">Reference proteome</keyword>
<gene>
    <name evidence="6" type="ORF">RQP53_23520</name>
</gene>
<evidence type="ECO:0000259" key="4">
    <source>
        <dbReference type="Pfam" id="PF00389"/>
    </source>
</evidence>
<dbReference type="InterPro" id="IPR006140">
    <property type="entry name" value="D-isomer_DH_NAD-bd"/>
</dbReference>
<dbReference type="InterPro" id="IPR050223">
    <property type="entry name" value="D-isomer_2-hydroxyacid_DH"/>
</dbReference>
<comment type="similarity">
    <text evidence="1 3">Belongs to the D-isomer specific 2-hydroxyacid dehydrogenase family.</text>
</comment>
<dbReference type="Gene3D" id="3.40.50.720">
    <property type="entry name" value="NAD(P)-binding Rossmann-like Domain"/>
    <property type="match status" value="2"/>
</dbReference>
<evidence type="ECO:0000256" key="3">
    <source>
        <dbReference type="RuleBase" id="RU003719"/>
    </source>
</evidence>
<reference evidence="6" key="1">
    <citation type="submission" date="2023-09" db="EMBL/GenBank/DDBJ databases">
        <title>Paucibacter sp. APW11 Genome sequencing and assembly.</title>
        <authorList>
            <person name="Kim I."/>
        </authorList>
    </citation>
    <scope>NUCLEOTIDE SEQUENCE</scope>
    <source>
        <strain evidence="6">APW11</strain>
    </source>
</reference>
<evidence type="ECO:0000313" key="7">
    <source>
        <dbReference type="Proteomes" id="UP001246372"/>
    </source>
</evidence>
<name>A0ABU3PIK7_9BURK</name>
<proteinExistence type="inferred from homology"/>
<dbReference type="InterPro" id="IPR006139">
    <property type="entry name" value="D-isomer_2_OHA_DH_cat_dom"/>
</dbReference>
<feature type="domain" description="D-isomer specific 2-hydroxyacid dehydrogenase NAD-binding" evidence="5">
    <location>
        <begin position="110"/>
        <end position="292"/>
    </location>
</feature>
<dbReference type="EMBL" id="JAVXZY010000014">
    <property type="protein sequence ID" value="MDT9002270.1"/>
    <property type="molecule type" value="Genomic_DNA"/>
</dbReference>
<dbReference type="RefSeq" id="WP_315653167.1">
    <property type="nucleotide sequence ID" value="NZ_JAVXZY010000014.1"/>
</dbReference>
<accession>A0ABU3PIK7</accession>
<protein>
    <submittedName>
        <fullName evidence="6">NAD(P)-dependent oxidoreductase</fullName>
    </submittedName>
</protein>
<evidence type="ECO:0000256" key="1">
    <source>
        <dbReference type="ARBA" id="ARBA00005854"/>
    </source>
</evidence>
<sequence length="324" mass="34184">MKRAHVLVSQPVFPAVAERLAERATLDINPGPEPWSAAEFAERLQKADAMMGFMTDRIDAATLAGAPRLRMIACALKGYDSYDLAACRAAGVRVSIVPDLLTAPTAELAVGLAIALARHLRAGDERVRSGAFQGWRPTLYGRGLDGACVAILGVGAVGRAIAQRLGGFGCRLLGVDSAVAADWPAAVQRCSLDEALAQADYVFVALPLNPATLGLIDQRRITQARPGTLWINIGRGSVVDEAAMAAALANGQAGGYAADVFAFEDWSLPERPNAVPEALRRQPNTVFCPHLGSAVREVRLAIEQRAADNLLAFLAGEDLPDGVA</sequence>
<evidence type="ECO:0000259" key="5">
    <source>
        <dbReference type="Pfam" id="PF02826"/>
    </source>
</evidence>
<organism evidence="6 7">
    <name type="scientific">Roseateles aquae</name>
    <dbReference type="NCBI Taxonomy" id="3077235"/>
    <lineage>
        <taxon>Bacteria</taxon>
        <taxon>Pseudomonadati</taxon>
        <taxon>Pseudomonadota</taxon>
        <taxon>Betaproteobacteria</taxon>
        <taxon>Burkholderiales</taxon>
        <taxon>Sphaerotilaceae</taxon>
        <taxon>Roseateles</taxon>
    </lineage>
</organism>